<dbReference type="InterPro" id="IPR013424">
    <property type="entry name" value="Ice-binding_C"/>
</dbReference>
<feature type="chain" id="PRO_5045490300" evidence="1">
    <location>
        <begin position="28"/>
        <end position="363"/>
    </location>
</feature>
<dbReference type="Proteomes" id="UP001293718">
    <property type="component" value="Unassembled WGS sequence"/>
</dbReference>
<evidence type="ECO:0000259" key="2">
    <source>
        <dbReference type="Pfam" id="PF07589"/>
    </source>
</evidence>
<keyword evidence="4" id="KW-1185">Reference proteome</keyword>
<sequence length="363" mass="36807">MKQTSTTLPGLLAVAALLGCAAQTALAAQDTDTPRYRVFNLGTLAPRSTSSAADINDAGLITGTMANGTTHTREIFLGTGRNDLSLLGTLGGGLSVASALNGRGEVVGWSTNADGVRRPTLYSRGSFIDLAAGVAGYANGVANAVNASGQVTGQINGQTFIYAGGTTRAVAVGNTSEGLGINDRGVVVGGAVMAGDVVRRPFMIDGGKTTLLPSLGGTFGQALAVNNAGQVVGYSYTAGGELLPFLYSGGKMTALASSGFGEARDINDQGWIVGSRNLSAYLWHDGVGRDLNALVAPDQAGRWALLSAQGINDSGAIVGYGLFHGYLRGFVATPVPEPGSWALMLAGVGIVGVAVRRRRADAG</sequence>
<dbReference type="NCBIfam" id="NF035944">
    <property type="entry name" value="PEPxxWA-CTERM"/>
    <property type="match status" value="1"/>
</dbReference>
<gene>
    <name evidence="3" type="ORF">SM757_19260</name>
</gene>
<evidence type="ECO:0000313" key="4">
    <source>
        <dbReference type="Proteomes" id="UP001293718"/>
    </source>
</evidence>
<name>A0ABU5II94_9BURK</name>
<proteinExistence type="predicted"/>
<evidence type="ECO:0000313" key="3">
    <source>
        <dbReference type="EMBL" id="MDZ5458722.1"/>
    </source>
</evidence>
<reference evidence="3 4" key="1">
    <citation type="submission" date="2023-11" db="EMBL/GenBank/DDBJ databases">
        <title>Draft genome of Azohydromonas lata strain H1 (DSM1123), a polyhydroxyalkanoate producer.</title>
        <authorList>
            <person name="Traversa D."/>
            <person name="D'Addabbo P."/>
            <person name="Pazzani C."/>
            <person name="Manzari C."/>
            <person name="Chiara M."/>
            <person name="Scrascia M."/>
        </authorList>
    </citation>
    <scope>NUCLEOTIDE SEQUENCE [LARGE SCALE GENOMIC DNA]</scope>
    <source>
        <strain evidence="3 4">H1</strain>
    </source>
</reference>
<dbReference type="Pfam" id="PF07589">
    <property type="entry name" value="PEP-CTERM"/>
    <property type="match status" value="1"/>
</dbReference>
<feature type="domain" description="Ice-binding protein C-terminal" evidence="2">
    <location>
        <begin position="334"/>
        <end position="358"/>
    </location>
</feature>
<keyword evidence="1" id="KW-0732">Signal</keyword>
<dbReference type="PROSITE" id="PS51257">
    <property type="entry name" value="PROKAR_LIPOPROTEIN"/>
    <property type="match status" value="1"/>
</dbReference>
<organism evidence="3 4">
    <name type="scientific">Azohydromonas lata</name>
    <dbReference type="NCBI Taxonomy" id="45677"/>
    <lineage>
        <taxon>Bacteria</taxon>
        <taxon>Pseudomonadati</taxon>
        <taxon>Pseudomonadota</taxon>
        <taxon>Betaproteobacteria</taxon>
        <taxon>Burkholderiales</taxon>
        <taxon>Sphaerotilaceae</taxon>
        <taxon>Azohydromonas</taxon>
    </lineage>
</organism>
<feature type="signal peptide" evidence="1">
    <location>
        <begin position="1"/>
        <end position="27"/>
    </location>
</feature>
<evidence type="ECO:0000256" key="1">
    <source>
        <dbReference type="SAM" id="SignalP"/>
    </source>
</evidence>
<comment type="caution">
    <text evidence="3">The sequence shown here is derived from an EMBL/GenBank/DDBJ whole genome shotgun (WGS) entry which is preliminary data.</text>
</comment>
<dbReference type="RefSeq" id="WP_322466729.1">
    <property type="nucleotide sequence ID" value="NZ_JAXOJX010000033.1"/>
</dbReference>
<dbReference type="NCBIfam" id="TIGR02595">
    <property type="entry name" value="PEP_CTERM"/>
    <property type="match status" value="1"/>
</dbReference>
<protein>
    <submittedName>
        <fullName evidence="3">PEPxxWA-CTERM sorting domain-containing protein</fullName>
    </submittedName>
</protein>
<dbReference type="InterPro" id="IPR014262">
    <property type="entry name" value="HAF_rpt"/>
</dbReference>
<accession>A0ABU5II94</accession>
<dbReference type="EMBL" id="JAXOJX010000033">
    <property type="protein sequence ID" value="MDZ5458722.1"/>
    <property type="molecule type" value="Genomic_DNA"/>
</dbReference>
<dbReference type="NCBIfam" id="TIGR02913">
    <property type="entry name" value="HAF_rpt"/>
    <property type="match status" value="1"/>
</dbReference>